<proteinExistence type="predicted"/>
<feature type="compositionally biased region" description="Polar residues" evidence="1">
    <location>
        <begin position="1"/>
        <end position="14"/>
    </location>
</feature>
<gene>
    <name evidence="2" type="ORF">KC01_LOCUS40873</name>
</gene>
<reference evidence="2 3" key="1">
    <citation type="submission" date="2024-04" db="EMBL/GenBank/DDBJ databases">
        <authorList>
            <person name="Waldvogel A.-M."/>
            <person name="Schoenle A."/>
        </authorList>
    </citation>
    <scope>NUCLEOTIDE SEQUENCE [LARGE SCALE GENOMIC DNA]</scope>
</reference>
<dbReference type="EMBL" id="OZ035831">
    <property type="protein sequence ID" value="CAL1614842.1"/>
    <property type="molecule type" value="Genomic_DNA"/>
</dbReference>
<dbReference type="AlphaFoldDB" id="A0AAV2MNN5"/>
<dbReference type="Proteomes" id="UP001497482">
    <property type="component" value="Chromosome 9"/>
</dbReference>
<evidence type="ECO:0000313" key="2">
    <source>
        <dbReference type="EMBL" id="CAL1614842.1"/>
    </source>
</evidence>
<accession>A0AAV2MNN5</accession>
<keyword evidence="3" id="KW-1185">Reference proteome</keyword>
<evidence type="ECO:0000256" key="1">
    <source>
        <dbReference type="SAM" id="MobiDB-lite"/>
    </source>
</evidence>
<feature type="compositionally biased region" description="Pro residues" evidence="1">
    <location>
        <begin position="48"/>
        <end position="58"/>
    </location>
</feature>
<name>A0AAV2MNN5_KNICA</name>
<feature type="region of interest" description="Disordered" evidence="1">
    <location>
        <begin position="1"/>
        <end position="58"/>
    </location>
</feature>
<evidence type="ECO:0000313" key="3">
    <source>
        <dbReference type="Proteomes" id="UP001497482"/>
    </source>
</evidence>
<organism evidence="2 3">
    <name type="scientific">Knipowitschia caucasica</name>
    <name type="common">Caucasian dwarf goby</name>
    <name type="synonym">Pomatoschistus caucasicus</name>
    <dbReference type="NCBI Taxonomy" id="637954"/>
    <lineage>
        <taxon>Eukaryota</taxon>
        <taxon>Metazoa</taxon>
        <taxon>Chordata</taxon>
        <taxon>Craniata</taxon>
        <taxon>Vertebrata</taxon>
        <taxon>Euteleostomi</taxon>
        <taxon>Actinopterygii</taxon>
        <taxon>Neopterygii</taxon>
        <taxon>Teleostei</taxon>
        <taxon>Neoteleostei</taxon>
        <taxon>Acanthomorphata</taxon>
        <taxon>Gobiaria</taxon>
        <taxon>Gobiiformes</taxon>
        <taxon>Gobioidei</taxon>
        <taxon>Gobiidae</taxon>
        <taxon>Gobiinae</taxon>
        <taxon>Knipowitschia</taxon>
    </lineage>
</organism>
<sequence length="84" mass="9242">MRSPGTHASFSLSANGPEVWRGPRRGVRGSWPPPVTPVTLAAPRHPGRPPSSPSPWPPAAPVWSTLMRPLWARVEVPRVMDRHI</sequence>
<protein>
    <submittedName>
        <fullName evidence="2">Uncharacterized protein</fullName>
    </submittedName>
</protein>